<dbReference type="EnsemblMetazoa" id="tetur02g10420.1">
    <property type="protein sequence ID" value="tetur02g10420.1"/>
    <property type="gene ID" value="tetur02g10420"/>
</dbReference>
<evidence type="ECO:0000313" key="1">
    <source>
        <dbReference type="EnsemblMetazoa" id="tetur02g10420.1"/>
    </source>
</evidence>
<name>T1JX24_TETUR</name>
<accession>T1JX24</accession>
<protein>
    <submittedName>
        <fullName evidence="1">Uncharacterized protein</fullName>
    </submittedName>
</protein>
<sequence length="37" mass="4489">MDILLVHQLQHHHYYLDRNLQQTKHIVIPLISNKIES</sequence>
<keyword evidence="2" id="KW-1185">Reference proteome</keyword>
<dbReference type="AlphaFoldDB" id="T1JX24"/>
<proteinExistence type="predicted"/>
<reference evidence="2" key="1">
    <citation type="submission" date="2011-08" db="EMBL/GenBank/DDBJ databases">
        <authorList>
            <person name="Rombauts S."/>
        </authorList>
    </citation>
    <scope>NUCLEOTIDE SEQUENCE</scope>
    <source>
        <strain evidence="2">London</strain>
    </source>
</reference>
<evidence type="ECO:0000313" key="2">
    <source>
        <dbReference type="Proteomes" id="UP000015104"/>
    </source>
</evidence>
<organism evidence="1 2">
    <name type="scientific">Tetranychus urticae</name>
    <name type="common">Two-spotted spider mite</name>
    <dbReference type="NCBI Taxonomy" id="32264"/>
    <lineage>
        <taxon>Eukaryota</taxon>
        <taxon>Metazoa</taxon>
        <taxon>Ecdysozoa</taxon>
        <taxon>Arthropoda</taxon>
        <taxon>Chelicerata</taxon>
        <taxon>Arachnida</taxon>
        <taxon>Acari</taxon>
        <taxon>Acariformes</taxon>
        <taxon>Trombidiformes</taxon>
        <taxon>Prostigmata</taxon>
        <taxon>Eleutherengona</taxon>
        <taxon>Raphignathae</taxon>
        <taxon>Tetranychoidea</taxon>
        <taxon>Tetranychidae</taxon>
        <taxon>Tetranychus</taxon>
    </lineage>
</organism>
<dbReference type="HOGENOM" id="CLU_3351648_0_0_1"/>
<dbReference type="Proteomes" id="UP000015104">
    <property type="component" value="Unassembled WGS sequence"/>
</dbReference>
<reference evidence="1" key="2">
    <citation type="submission" date="2015-06" db="UniProtKB">
        <authorList>
            <consortium name="EnsemblMetazoa"/>
        </authorList>
    </citation>
    <scope>IDENTIFICATION</scope>
</reference>
<dbReference type="EMBL" id="CAEY01000823">
    <property type="status" value="NOT_ANNOTATED_CDS"/>
    <property type="molecule type" value="Genomic_DNA"/>
</dbReference>